<dbReference type="PANTHER" id="PTHR46182:SF2">
    <property type="entry name" value="FI19480P1"/>
    <property type="match status" value="1"/>
</dbReference>
<feature type="compositionally biased region" description="Polar residues" evidence="1">
    <location>
        <begin position="138"/>
        <end position="155"/>
    </location>
</feature>
<dbReference type="InterPro" id="IPR003961">
    <property type="entry name" value="FN3_dom"/>
</dbReference>
<dbReference type="GO" id="GO:0031410">
    <property type="term" value="C:cytoplasmic vesicle"/>
    <property type="evidence" value="ECO:0007669"/>
    <property type="project" value="TreeGrafter"/>
</dbReference>
<proteinExistence type="predicted"/>
<dbReference type="InterPro" id="IPR028994">
    <property type="entry name" value="Integrin_alpha_N"/>
</dbReference>
<reference evidence="3 4" key="1">
    <citation type="submission" date="2019-03" db="EMBL/GenBank/DDBJ databases">
        <authorList>
            <person name="Nijsse B."/>
        </authorList>
    </citation>
    <scope>NUCLEOTIDE SEQUENCE [LARGE SCALE GENOMIC DNA]</scope>
    <source>
        <strain evidence="3">Desulfoluna butyratoxydans MSL71</strain>
    </source>
</reference>
<dbReference type="PANTHER" id="PTHR46182">
    <property type="entry name" value="FI19480P1"/>
    <property type="match status" value="1"/>
</dbReference>
<dbReference type="InterPro" id="IPR022409">
    <property type="entry name" value="PKD/Chitinase_dom"/>
</dbReference>
<evidence type="ECO:0000313" key="4">
    <source>
        <dbReference type="Proteomes" id="UP000507962"/>
    </source>
</evidence>
<dbReference type="Gene3D" id="2.130.10.130">
    <property type="entry name" value="Integrin alpha, N-terminal"/>
    <property type="match status" value="1"/>
</dbReference>
<name>A0A4U8YLA3_9BACT</name>
<dbReference type="CDD" id="cd00063">
    <property type="entry name" value="FN3"/>
    <property type="match status" value="1"/>
</dbReference>
<dbReference type="RefSeq" id="WP_180139988.1">
    <property type="nucleotide sequence ID" value="NZ_CAADHO010000003.1"/>
</dbReference>
<feature type="region of interest" description="Disordered" evidence="1">
    <location>
        <begin position="1785"/>
        <end position="1818"/>
    </location>
</feature>
<feature type="compositionally biased region" description="Basic residues" evidence="1">
    <location>
        <begin position="1"/>
        <end position="18"/>
    </location>
</feature>
<feature type="region of interest" description="Disordered" evidence="1">
    <location>
        <begin position="138"/>
        <end position="178"/>
    </location>
</feature>
<feature type="domain" description="Fibronectin type-III" evidence="2">
    <location>
        <begin position="448"/>
        <end position="545"/>
    </location>
</feature>
<dbReference type="SUPFAM" id="SSF49265">
    <property type="entry name" value="Fibronectin type III"/>
    <property type="match status" value="2"/>
</dbReference>
<gene>
    <name evidence="3" type="ORF">MSL71_21100</name>
</gene>
<dbReference type="InterPro" id="IPR035986">
    <property type="entry name" value="PKD_dom_sf"/>
</dbReference>
<feature type="domain" description="Fibronectin type-III" evidence="2">
    <location>
        <begin position="43"/>
        <end position="142"/>
    </location>
</feature>
<dbReference type="SMART" id="SM00060">
    <property type="entry name" value="FN3"/>
    <property type="match status" value="2"/>
</dbReference>
<feature type="region of interest" description="Disordered" evidence="1">
    <location>
        <begin position="1"/>
        <end position="29"/>
    </location>
</feature>
<feature type="compositionally biased region" description="Basic and acidic residues" evidence="1">
    <location>
        <begin position="857"/>
        <end position="866"/>
    </location>
</feature>
<dbReference type="PROSITE" id="PS50853">
    <property type="entry name" value="FN3"/>
    <property type="match status" value="3"/>
</dbReference>
<dbReference type="EMBL" id="CAADHO010000003">
    <property type="protein sequence ID" value="VFQ44461.1"/>
    <property type="molecule type" value="Genomic_DNA"/>
</dbReference>
<dbReference type="SUPFAM" id="SSF49299">
    <property type="entry name" value="PKD domain"/>
    <property type="match status" value="2"/>
</dbReference>
<dbReference type="GO" id="GO:0016020">
    <property type="term" value="C:membrane"/>
    <property type="evidence" value="ECO:0007669"/>
    <property type="project" value="TreeGrafter"/>
</dbReference>
<dbReference type="InterPro" id="IPR013783">
    <property type="entry name" value="Ig-like_fold"/>
</dbReference>
<sequence>MRHTPATRDHRPRTRHLHPCTANGPENRRLPAKSGTRAFLLLWVSLFWLLGPSGALAGDAVLTWPPASEASHYVVYWGTASGQYGQQSANIPQPSPLPSGITHTVSGLTEGTTYFFAVKGFNACNGSSAFSNEVSKTITAPGTNVPPTANAGSDQQHPDTTDGSPTTVTLSGSASSDPDGSIAGYAWTRIDTNTDYTFDLNNAGTATASFTAPQVSGDVAFEFELTVTDDKGATDTDQVRVTITERVVETGDATLTWPASTEASYYIVHWGTEAGNYTEHSTTIPQPSPLPPQMVHTVSGLIQDTTYYFAVQAFNACNQPSEYSNEVNKTIPLPGGNTSPSAHAGENQSHPETIGGIPSRITLDASGSTDKDGTIIAYHWRRVDSHTDISTILSSPTAVRPSFNAPSVSVDVDLIFELTVTDDNGATDSDQVTITITNVNLAPMANAGPDQTQPETTGGVPTTLTLDGSASSDPDGSITGYAWTRIDSHADIPISLQNSDTATPSFTAPDVSANTTFEFELTVTDNSGATASDRVRTTITHVNHPPVADAGPDQVHPETTGGVPTMITLNGNGSSDADGALTRYAWVRTDTNSGVSVSLQGADTPTPQFSAPAVSADTTLEFELTVTDDNGATASDRVQVTITHLNQPPVADAGPDQTHPEISSDGTPTTVVLNGTGSRDPEGGVLSYAWVRTDANSKVTVTLENADTATPSFVSPDVDSHTALEFTLTVTDPAGATAQDTVQVTLTKVNQKPKADAGPDQTVEPEIEVTLSGANSSDPDGTVSAYTWEQVTTADEPVVPLTGADTETASFTAPSVDEGGSALTFQLTVTDNEGATHAATSLVNVTFENQPPVADAGPDRTAREGEPVSLSGVNSSDPDNDPIASYRWEQLDGPSVELIDANTAVAGFTAPDVGPSGGSLTFKLTVTDSRGLAATAQTVINVIFVNQPPVADAGPDQTLTSGGTVTLSAAGSSDPDNGIASFAWSQTLGPPAAISDTSAVSPRVTVPDGLPDGTQLTFMVTVTDTGGLTATDTVQVTISTLNQPPVADAGDAQTVPVGTEVTLSGAGSSDPDGSIAAYRWTQKSGPVVTLSDATVVAPVFTALADSPNGSTLTFELTVTDNGGLTATDRVLINVTDTNQPPTADAGEDFFADEGTTVTLSGEGSTDTDDGIQAYRWEQIEGPYVALATPNQAVTTFTAPAVSTDGATLAFRLTVTDKGGLFTTDDVKVTVTFVNRPPVASAGPDQVVDEGTVVTLSAAGSHDPDNNLAGYLWEQTSGPTVFLSDAETVSPTFTAPIVSTEGTRLLFRVTVTDSQGLTDTDTTAVQVLFVNQPPVANAGEDQFVLEGETVTLDGSASLDPDDGISTWTWTQTSGPTVTLTPPGDPVVHFVAPKSTPGGVELEFTLTITDNGGLSHSDSVKVTDTLVQTNPTDDTGNASIEVLDSDMQHRDWLSIGWDAYRKHNNEARVASGDLDGDGYHELVIGLGPVDSDPAIPGGYFQIISHDFKHLAWGQIPWEEYNDLNGETWPACGDIDGDGVDEIVVGLGKGGQGKLAVFSYSLGNVALRQWTSVPWDAYNEAIGETRPALGNLDDDPCMEIVVGLGSDESTSFTPNGRYAVLDKVCNGNLNDPFELMAWGQSQWTEYNASNGATWPTCGDIDGDGRDEILLGLGAGGEGRTEVAAMVDGTPVHHSWLTVDWNDYNSMQGETRPATTDINDDGIDEIIIGLGPVPADEHLPEGRFPAMTADQSVVKWGQLGLSPYNKANGESRPTPFISNGEHFVAIGMGPYTPDTPDEPDEEETPDTGSGSSGCFIDTSRGD</sequence>
<evidence type="ECO:0000313" key="3">
    <source>
        <dbReference type="EMBL" id="VFQ44461.1"/>
    </source>
</evidence>
<evidence type="ECO:0000259" key="2">
    <source>
        <dbReference type="PROSITE" id="PS50853"/>
    </source>
</evidence>
<feature type="compositionally biased region" description="Polar residues" evidence="1">
    <location>
        <begin position="161"/>
        <end position="178"/>
    </location>
</feature>
<accession>A0A4U8YLA3</accession>
<evidence type="ECO:0000256" key="1">
    <source>
        <dbReference type="SAM" id="MobiDB-lite"/>
    </source>
</evidence>
<dbReference type="SUPFAM" id="SSF69318">
    <property type="entry name" value="Integrin alpha N-terminal domain"/>
    <property type="match status" value="1"/>
</dbReference>
<dbReference type="Pfam" id="PF22352">
    <property type="entry name" value="K319L-like_PKD"/>
    <property type="match status" value="12"/>
</dbReference>
<dbReference type="Proteomes" id="UP000507962">
    <property type="component" value="Unassembled WGS sequence"/>
</dbReference>
<dbReference type="InterPro" id="IPR029865">
    <property type="entry name" value="KIAA0319-like"/>
</dbReference>
<keyword evidence="4" id="KW-1185">Reference proteome</keyword>
<dbReference type="InterPro" id="IPR036116">
    <property type="entry name" value="FN3_sf"/>
</dbReference>
<feature type="region of interest" description="Disordered" evidence="1">
    <location>
        <begin position="849"/>
        <end position="879"/>
    </location>
</feature>
<protein>
    <submittedName>
        <fullName evidence="3">Fibronectin type iii</fullName>
    </submittedName>
</protein>
<feature type="domain" description="Fibronectin type-III" evidence="2">
    <location>
        <begin position="239"/>
        <end position="334"/>
    </location>
</feature>
<feature type="region of interest" description="Disordered" evidence="1">
    <location>
        <begin position="332"/>
        <end position="368"/>
    </location>
</feature>
<organism evidence="3 4">
    <name type="scientific">Desulfoluna butyratoxydans</name>
    <dbReference type="NCBI Taxonomy" id="231438"/>
    <lineage>
        <taxon>Bacteria</taxon>
        <taxon>Pseudomonadati</taxon>
        <taxon>Thermodesulfobacteriota</taxon>
        <taxon>Desulfobacteria</taxon>
        <taxon>Desulfobacterales</taxon>
        <taxon>Desulfolunaceae</taxon>
        <taxon>Desulfoluna</taxon>
    </lineage>
</organism>
<dbReference type="Gene3D" id="2.60.40.10">
    <property type="entry name" value="Immunoglobulins"/>
    <property type="match status" value="14"/>
</dbReference>
<feature type="compositionally biased region" description="Polar residues" evidence="1">
    <location>
        <begin position="336"/>
        <end position="351"/>
    </location>
</feature>
<dbReference type="SMART" id="SM00089">
    <property type="entry name" value="PKD"/>
    <property type="match status" value="11"/>
</dbReference>
<feature type="compositionally biased region" description="Acidic residues" evidence="1">
    <location>
        <begin position="1791"/>
        <end position="1801"/>
    </location>
</feature>